<dbReference type="PATRIC" id="fig|431306.5.peg.2665"/>
<proteinExistence type="predicted"/>
<gene>
    <name evidence="1" type="ORF">AGA_2582</name>
</gene>
<name>A0A0U5FCG2_9PROT</name>
<dbReference type="STRING" id="431306.AGA_2582"/>
<reference evidence="2" key="1">
    <citation type="submission" date="2014-09" db="EMBL/GenBank/DDBJ databases">
        <authorList>
            <person name="Illeghems K.G."/>
        </authorList>
    </citation>
    <scope>NUCLEOTIDE SEQUENCE [LARGE SCALE GENOMIC DNA]</scope>
    <source>
        <strain evidence="2">LMG 23848T</strain>
    </source>
</reference>
<dbReference type="EMBL" id="LN609302">
    <property type="protein sequence ID" value="CEF57265.1"/>
    <property type="molecule type" value="Genomic_DNA"/>
</dbReference>
<protein>
    <submittedName>
        <fullName evidence="1">Uncharacterized protein</fullName>
    </submittedName>
</protein>
<evidence type="ECO:0000313" key="1">
    <source>
        <dbReference type="EMBL" id="CEF57265.1"/>
    </source>
</evidence>
<sequence length="57" mass="6579">MLTCNKGFKPNIWLVQHISQDVGEKMASIKKFIILCNRPHTLRLLTMTLELCNTGMF</sequence>
<accession>A0A0U5FCG2</accession>
<dbReference type="Proteomes" id="UP000068250">
    <property type="component" value="Chromosome I"/>
</dbReference>
<organism evidence="1 2">
    <name type="scientific">Acetobacter ghanensis</name>
    <dbReference type="NCBI Taxonomy" id="431306"/>
    <lineage>
        <taxon>Bacteria</taxon>
        <taxon>Pseudomonadati</taxon>
        <taxon>Pseudomonadota</taxon>
        <taxon>Alphaproteobacteria</taxon>
        <taxon>Acetobacterales</taxon>
        <taxon>Acetobacteraceae</taxon>
        <taxon>Acetobacter</taxon>
    </lineage>
</organism>
<dbReference type="AlphaFoldDB" id="A0A0U5FCG2"/>
<evidence type="ECO:0000313" key="2">
    <source>
        <dbReference type="Proteomes" id="UP000068250"/>
    </source>
</evidence>